<sequence length="379" mass="42052">MFVFRREDLPSDPSFPSDLNKLGYFINNEDRIRKISNPEQDFQFKINRNPRWNEAQREAMNECIRQIVWSRLDGLGLKQLRLPLGTPVDKPHVPILVSPDLETASRVVVVFGEPIQDLGVWAYRSVGTNGINAGSAVNFAREVLGHVGSNTALILANTGQLIWHCGSRRAVTNASWLAIPRESAVDPPLVMTGRNKIPGHHNWQEHVEYIFAQILAARDQFIKKDAKIDVIGIAEGGLAAVRFLATHWSAWSPYISAICLCNPLHYSHLDLPAGETGSEEDGGSSFAEFLSARCRAYVLSPKVLDEPVPGYNEHGCNCYSSGEELNIECIMPSAWQSILQWLAKISGDPFYSEPRIINEEDGGLDVGRFADDASVADND</sequence>
<dbReference type="PANTHER" id="PTHR21357">
    <property type="entry name" value="FAM172 FAMILY PROTEIN HOMOLOG CG10038"/>
    <property type="match status" value="1"/>
</dbReference>
<name>A0A1L9SVZ5_9EURO</name>
<keyword evidence="3" id="KW-1185">Reference proteome</keyword>
<dbReference type="Pfam" id="PF22749">
    <property type="entry name" value="Arb2"/>
    <property type="match status" value="1"/>
</dbReference>
<dbReference type="InterPro" id="IPR053858">
    <property type="entry name" value="Arb2_dom"/>
</dbReference>
<dbReference type="OrthoDB" id="421951at2759"/>
<dbReference type="GeneID" id="34615096"/>
<feature type="domain" description="Arb2" evidence="1">
    <location>
        <begin position="15"/>
        <end position="302"/>
    </location>
</feature>
<dbReference type="VEuPathDB" id="FungiDB:ASPZODRAFT_56750"/>
<dbReference type="Proteomes" id="UP000184188">
    <property type="component" value="Unassembled WGS sequence"/>
</dbReference>
<evidence type="ECO:0000313" key="2">
    <source>
        <dbReference type="EMBL" id="OJJ51385.1"/>
    </source>
</evidence>
<dbReference type="InterPro" id="IPR048263">
    <property type="entry name" value="Arb2"/>
</dbReference>
<gene>
    <name evidence="2" type="ORF">ASPZODRAFT_56750</name>
</gene>
<dbReference type="AlphaFoldDB" id="A0A1L9SVZ5"/>
<dbReference type="GO" id="GO:0035197">
    <property type="term" value="F:siRNA binding"/>
    <property type="evidence" value="ECO:0007669"/>
    <property type="project" value="TreeGrafter"/>
</dbReference>
<proteinExistence type="predicted"/>
<dbReference type="PANTHER" id="PTHR21357:SF4">
    <property type="entry name" value="FAM172 FAMILY PROTEIN HOMOLOG CG10038"/>
    <property type="match status" value="1"/>
</dbReference>
<dbReference type="STRING" id="1073090.A0A1L9SVZ5"/>
<organism evidence="2 3">
    <name type="scientific">Penicilliopsis zonata CBS 506.65</name>
    <dbReference type="NCBI Taxonomy" id="1073090"/>
    <lineage>
        <taxon>Eukaryota</taxon>
        <taxon>Fungi</taxon>
        <taxon>Dikarya</taxon>
        <taxon>Ascomycota</taxon>
        <taxon>Pezizomycotina</taxon>
        <taxon>Eurotiomycetes</taxon>
        <taxon>Eurotiomycetidae</taxon>
        <taxon>Eurotiales</taxon>
        <taxon>Aspergillaceae</taxon>
        <taxon>Penicilliopsis</taxon>
    </lineage>
</organism>
<evidence type="ECO:0000259" key="1">
    <source>
        <dbReference type="Pfam" id="PF22749"/>
    </source>
</evidence>
<reference evidence="3" key="1">
    <citation type="journal article" date="2017" name="Genome Biol.">
        <title>Comparative genomics reveals high biological diversity and specific adaptations in the industrially and medically important fungal genus Aspergillus.</title>
        <authorList>
            <person name="de Vries R.P."/>
            <person name="Riley R."/>
            <person name="Wiebenga A."/>
            <person name="Aguilar-Osorio G."/>
            <person name="Amillis S."/>
            <person name="Uchima C.A."/>
            <person name="Anderluh G."/>
            <person name="Asadollahi M."/>
            <person name="Askin M."/>
            <person name="Barry K."/>
            <person name="Battaglia E."/>
            <person name="Bayram O."/>
            <person name="Benocci T."/>
            <person name="Braus-Stromeyer S.A."/>
            <person name="Caldana C."/>
            <person name="Canovas D."/>
            <person name="Cerqueira G.C."/>
            <person name="Chen F."/>
            <person name="Chen W."/>
            <person name="Choi C."/>
            <person name="Clum A."/>
            <person name="Dos Santos R.A."/>
            <person name="Damasio A.R."/>
            <person name="Diallinas G."/>
            <person name="Emri T."/>
            <person name="Fekete E."/>
            <person name="Flipphi M."/>
            <person name="Freyberg S."/>
            <person name="Gallo A."/>
            <person name="Gournas C."/>
            <person name="Habgood R."/>
            <person name="Hainaut M."/>
            <person name="Harispe M.L."/>
            <person name="Henrissat B."/>
            <person name="Hilden K.S."/>
            <person name="Hope R."/>
            <person name="Hossain A."/>
            <person name="Karabika E."/>
            <person name="Karaffa L."/>
            <person name="Karanyi Z."/>
            <person name="Krasevec N."/>
            <person name="Kuo A."/>
            <person name="Kusch H."/>
            <person name="LaButti K."/>
            <person name="Lagendijk E.L."/>
            <person name="Lapidus A."/>
            <person name="Levasseur A."/>
            <person name="Lindquist E."/>
            <person name="Lipzen A."/>
            <person name="Logrieco A.F."/>
            <person name="MacCabe A."/>
            <person name="Maekelae M.R."/>
            <person name="Malavazi I."/>
            <person name="Melin P."/>
            <person name="Meyer V."/>
            <person name="Mielnichuk N."/>
            <person name="Miskei M."/>
            <person name="Molnar A.P."/>
            <person name="Mule G."/>
            <person name="Ngan C.Y."/>
            <person name="Orejas M."/>
            <person name="Orosz E."/>
            <person name="Ouedraogo J.P."/>
            <person name="Overkamp K.M."/>
            <person name="Park H.-S."/>
            <person name="Perrone G."/>
            <person name="Piumi F."/>
            <person name="Punt P.J."/>
            <person name="Ram A.F."/>
            <person name="Ramon A."/>
            <person name="Rauscher S."/>
            <person name="Record E."/>
            <person name="Riano-Pachon D.M."/>
            <person name="Robert V."/>
            <person name="Roehrig J."/>
            <person name="Ruller R."/>
            <person name="Salamov A."/>
            <person name="Salih N.S."/>
            <person name="Samson R.A."/>
            <person name="Sandor E."/>
            <person name="Sanguinetti M."/>
            <person name="Schuetze T."/>
            <person name="Sepcic K."/>
            <person name="Shelest E."/>
            <person name="Sherlock G."/>
            <person name="Sophianopoulou V."/>
            <person name="Squina F.M."/>
            <person name="Sun H."/>
            <person name="Susca A."/>
            <person name="Todd R.B."/>
            <person name="Tsang A."/>
            <person name="Unkles S.E."/>
            <person name="van de Wiele N."/>
            <person name="van Rossen-Uffink D."/>
            <person name="Oliveira J.V."/>
            <person name="Vesth T.C."/>
            <person name="Visser J."/>
            <person name="Yu J.-H."/>
            <person name="Zhou M."/>
            <person name="Andersen M.R."/>
            <person name="Archer D.B."/>
            <person name="Baker S.E."/>
            <person name="Benoit I."/>
            <person name="Brakhage A.A."/>
            <person name="Braus G.H."/>
            <person name="Fischer R."/>
            <person name="Frisvad J.C."/>
            <person name="Goldman G.H."/>
            <person name="Houbraken J."/>
            <person name="Oakley B."/>
            <person name="Pocsi I."/>
            <person name="Scazzocchio C."/>
            <person name="Seiboth B."/>
            <person name="vanKuyk P.A."/>
            <person name="Wortman J."/>
            <person name="Dyer P.S."/>
            <person name="Grigoriev I.V."/>
        </authorList>
    </citation>
    <scope>NUCLEOTIDE SEQUENCE [LARGE SCALE GENOMIC DNA]</scope>
    <source>
        <strain evidence="3">CBS 506.65</strain>
    </source>
</reference>
<dbReference type="GO" id="GO:0005634">
    <property type="term" value="C:nucleus"/>
    <property type="evidence" value="ECO:0007669"/>
    <property type="project" value="TreeGrafter"/>
</dbReference>
<dbReference type="EMBL" id="KV878336">
    <property type="protein sequence ID" value="OJJ51385.1"/>
    <property type="molecule type" value="Genomic_DNA"/>
</dbReference>
<dbReference type="GO" id="GO:0031048">
    <property type="term" value="P:regulatory ncRNA-mediated heterochromatin formation"/>
    <property type="evidence" value="ECO:0007669"/>
    <property type="project" value="TreeGrafter"/>
</dbReference>
<dbReference type="RefSeq" id="XP_022585895.1">
    <property type="nucleotide sequence ID" value="XM_022728632.1"/>
</dbReference>
<protein>
    <recommendedName>
        <fullName evidence="1">Arb2 domain-containing protein</fullName>
    </recommendedName>
</protein>
<accession>A0A1L9SVZ5</accession>
<evidence type="ECO:0000313" key="3">
    <source>
        <dbReference type="Proteomes" id="UP000184188"/>
    </source>
</evidence>